<keyword evidence="3 5" id="KW-0697">Rotamase</keyword>
<dbReference type="Proteomes" id="UP001500185">
    <property type="component" value="Unassembled WGS sequence"/>
</dbReference>
<dbReference type="PROSITE" id="PS50059">
    <property type="entry name" value="FKBP_PPIASE"/>
    <property type="match status" value="1"/>
</dbReference>
<dbReference type="CDD" id="cd00317">
    <property type="entry name" value="cyclophilin"/>
    <property type="match status" value="1"/>
</dbReference>
<dbReference type="Gene3D" id="3.10.50.40">
    <property type="match status" value="1"/>
</dbReference>
<dbReference type="PANTHER" id="PTHR45625">
    <property type="entry name" value="PEPTIDYL-PROLYL CIS-TRANS ISOMERASE-RELATED"/>
    <property type="match status" value="1"/>
</dbReference>
<protein>
    <recommendedName>
        <fullName evidence="2 5">peptidylprolyl isomerase</fullName>
        <ecNumber evidence="2 5">5.2.1.8</ecNumber>
    </recommendedName>
</protein>
<dbReference type="GO" id="GO:0016853">
    <property type="term" value="F:isomerase activity"/>
    <property type="evidence" value="ECO:0007669"/>
    <property type="project" value="UniProtKB-KW"/>
</dbReference>
<evidence type="ECO:0000256" key="3">
    <source>
        <dbReference type="ARBA" id="ARBA00023110"/>
    </source>
</evidence>
<evidence type="ECO:0000313" key="11">
    <source>
        <dbReference type="Proteomes" id="UP001500185"/>
    </source>
</evidence>
<organism evidence="10 11">
    <name type="scientific">Psychroflexus lacisalsi</name>
    <dbReference type="NCBI Taxonomy" id="503928"/>
    <lineage>
        <taxon>Bacteria</taxon>
        <taxon>Pseudomonadati</taxon>
        <taxon>Bacteroidota</taxon>
        <taxon>Flavobacteriia</taxon>
        <taxon>Flavobacteriales</taxon>
        <taxon>Flavobacteriaceae</taxon>
        <taxon>Psychroflexus</taxon>
    </lineage>
</organism>
<dbReference type="PROSITE" id="PS51257">
    <property type="entry name" value="PROKAR_LIPOPROTEIN"/>
    <property type="match status" value="1"/>
</dbReference>
<dbReference type="SUPFAM" id="SSF50891">
    <property type="entry name" value="Cyclophilin-like"/>
    <property type="match status" value="1"/>
</dbReference>
<evidence type="ECO:0000256" key="1">
    <source>
        <dbReference type="ARBA" id="ARBA00000971"/>
    </source>
</evidence>
<feature type="chain" id="PRO_5046177900" description="peptidylprolyl isomerase" evidence="7">
    <location>
        <begin position="22"/>
        <end position="349"/>
    </location>
</feature>
<dbReference type="InterPro" id="IPR029000">
    <property type="entry name" value="Cyclophilin-like_dom_sf"/>
</dbReference>
<evidence type="ECO:0000256" key="7">
    <source>
        <dbReference type="SAM" id="SignalP"/>
    </source>
</evidence>
<comment type="catalytic activity">
    <reaction evidence="1 5">
        <text>[protein]-peptidylproline (omega=180) = [protein]-peptidylproline (omega=0)</text>
        <dbReference type="Rhea" id="RHEA:16237"/>
        <dbReference type="Rhea" id="RHEA-COMP:10747"/>
        <dbReference type="Rhea" id="RHEA-COMP:10748"/>
        <dbReference type="ChEBI" id="CHEBI:83833"/>
        <dbReference type="ChEBI" id="CHEBI:83834"/>
        <dbReference type="EC" id="5.2.1.8"/>
    </reaction>
</comment>
<reference evidence="11" key="1">
    <citation type="journal article" date="2019" name="Int. J. Syst. Evol. Microbiol.">
        <title>The Global Catalogue of Microorganisms (GCM) 10K type strain sequencing project: providing services to taxonomists for standard genome sequencing and annotation.</title>
        <authorList>
            <consortium name="The Broad Institute Genomics Platform"/>
            <consortium name="The Broad Institute Genome Sequencing Center for Infectious Disease"/>
            <person name="Wu L."/>
            <person name="Ma J."/>
        </authorList>
    </citation>
    <scope>NUCLEOTIDE SEQUENCE [LARGE SCALE GENOMIC DNA]</scope>
    <source>
        <strain evidence="11">JCM 16231</strain>
    </source>
</reference>
<name>A0ABP3VIW1_9FLAO</name>
<evidence type="ECO:0000259" key="8">
    <source>
        <dbReference type="PROSITE" id="PS50059"/>
    </source>
</evidence>
<evidence type="ECO:0000256" key="5">
    <source>
        <dbReference type="PROSITE-ProRule" id="PRU00277"/>
    </source>
</evidence>
<dbReference type="EC" id="5.2.1.8" evidence="2 5"/>
<dbReference type="SUPFAM" id="SSF54534">
    <property type="entry name" value="FKBP-like"/>
    <property type="match status" value="1"/>
</dbReference>
<gene>
    <name evidence="10" type="ORF">GCM10009433_12070</name>
</gene>
<dbReference type="Pfam" id="PF00254">
    <property type="entry name" value="FKBP_C"/>
    <property type="match status" value="1"/>
</dbReference>
<dbReference type="InterPro" id="IPR046357">
    <property type="entry name" value="PPIase_dom_sf"/>
</dbReference>
<proteinExistence type="predicted"/>
<evidence type="ECO:0000256" key="4">
    <source>
        <dbReference type="ARBA" id="ARBA00023235"/>
    </source>
</evidence>
<comment type="caution">
    <text evidence="10">The sequence shown here is derived from an EMBL/GenBank/DDBJ whole genome shotgun (WGS) entry which is preliminary data.</text>
</comment>
<dbReference type="InterPro" id="IPR002130">
    <property type="entry name" value="Cyclophilin-type_PPIase_dom"/>
</dbReference>
<keyword evidence="7" id="KW-0732">Signal</keyword>
<evidence type="ECO:0000259" key="9">
    <source>
        <dbReference type="PROSITE" id="PS50072"/>
    </source>
</evidence>
<sequence length="349" mass="38004">MKTLKLSLVALLGLLIYSCSSKYPDLEDGLYAEFKTSEGEFVTELHYQQVPMTVGNFVALAEGNHPNVDEKYEGKKFYDSIIFHRIIDGFMIQGGDPSGTGQGGPGYKFPDELTPKLGHEKGVLSMANAGPNTNGSQFFITLAPTAHLDGKHSVFGKTVVGEEVVDSIGKVETGARDKPVDDVVIEKVNIFRKGSDAKAFDAVEAFKEGVQKAEEVMAEAEEARKIKLQEASEGFEVTESGLRYKMTEENSNGTTPKAGDLVKVHYTGYLLDGTKFDSSVDRDQPIEFPVGTGRVIPGWDEGIMLLKTGEKAELVIPSELAYGARQTGPIPPNSILKFEVELLEVESNN</sequence>
<dbReference type="Gene3D" id="2.40.100.10">
    <property type="entry name" value="Cyclophilin-like"/>
    <property type="match status" value="1"/>
</dbReference>
<dbReference type="Pfam" id="PF00160">
    <property type="entry name" value="Pro_isomerase"/>
    <property type="match status" value="1"/>
</dbReference>
<evidence type="ECO:0000313" key="10">
    <source>
        <dbReference type="EMBL" id="GAA0756574.1"/>
    </source>
</evidence>
<dbReference type="PRINTS" id="PR00153">
    <property type="entry name" value="CSAPPISMRASE"/>
</dbReference>
<feature type="domain" description="PPIase cyclophilin-type" evidence="9">
    <location>
        <begin position="39"/>
        <end position="190"/>
    </location>
</feature>
<keyword evidence="6" id="KW-0175">Coiled coil</keyword>
<dbReference type="RefSeq" id="WP_224453749.1">
    <property type="nucleotide sequence ID" value="NZ_BAAAGG010000005.1"/>
</dbReference>
<dbReference type="InterPro" id="IPR001179">
    <property type="entry name" value="PPIase_FKBP_dom"/>
</dbReference>
<dbReference type="InterPro" id="IPR044666">
    <property type="entry name" value="Cyclophilin_A-like"/>
</dbReference>
<feature type="coiled-coil region" evidence="6">
    <location>
        <begin position="203"/>
        <end position="230"/>
    </location>
</feature>
<accession>A0ABP3VIW1</accession>
<keyword evidence="11" id="KW-1185">Reference proteome</keyword>
<feature type="signal peptide" evidence="7">
    <location>
        <begin position="1"/>
        <end position="21"/>
    </location>
</feature>
<evidence type="ECO:0000256" key="6">
    <source>
        <dbReference type="SAM" id="Coils"/>
    </source>
</evidence>
<dbReference type="PANTHER" id="PTHR45625:SF4">
    <property type="entry name" value="PEPTIDYLPROLYL ISOMERASE DOMAIN AND WD REPEAT-CONTAINING PROTEIN 1"/>
    <property type="match status" value="1"/>
</dbReference>
<dbReference type="EMBL" id="BAAAGG010000005">
    <property type="protein sequence ID" value="GAA0756574.1"/>
    <property type="molecule type" value="Genomic_DNA"/>
</dbReference>
<keyword evidence="4 5" id="KW-0413">Isomerase</keyword>
<feature type="domain" description="PPIase FKBP-type" evidence="8">
    <location>
        <begin position="259"/>
        <end position="346"/>
    </location>
</feature>
<evidence type="ECO:0000256" key="2">
    <source>
        <dbReference type="ARBA" id="ARBA00013194"/>
    </source>
</evidence>
<dbReference type="PROSITE" id="PS50072">
    <property type="entry name" value="CSA_PPIASE_2"/>
    <property type="match status" value="1"/>
</dbReference>